<evidence type="ECO:0000313" key="2">
    <source>
        <dbReference type="EMBL" id="BBX16102.1"/>
    </source>
</evidence>
<gene>
    <name evidence="2" type="ORF">MDUV_09620</name>
</gene>
<evidence type="ECO:0000313" key="3">
    <source>
        <dbReference type="Proteomes" id="UP000467006"/>
    </source>
</evidence>
<reference evidence="2 3" key="1">
    <citation type="journal article" date="2019" name="Emerg. Microbes Infect.">
        <title>Comprehensive subspecies identification of 175 nontuberculous mycobacteria species based on 7547 genomic profiles.</title>
        <authorList>
            <person name="Matsumoto Y."/>
            <person name="Kinjo T."/>
            <person name="Motooka D."/>
            <person name="Nabeya D."/>
            <person name="Jung N."/>
            <person name="Uechi K."/>
            <person name="Horii T."/>
            <person name="Iida T."/>
            <person name="Fujita J."/>
            <person name="Nakamura S."/>
        </authorList>
    </citation>
    <scope>NUCLEOTIDE SEQUENCE [LARGE SCALE GENOMIC DNA]</scope>
    <source>
        <strain evidence="2 3">JCM 6396</strain>
    </source>
</reference>
<dbReference type="Proteomes" id="UP000467006">
    <property type="component" value="Chromosome"/>
</dbReference>
<feature type="region of interest" description="Disordered" evidence="1">
    <location>
        <begin position="1"/>
        <end position="48"/>
    </location>
</feature>
<accession>A0A7I7JYE2</accession>
<dbReference type="EMBL" id="AP022563">
    <property type="protein sequence ID" value="BBX16102.1"/>
    <property type="molecule type" value="Genomic_DNA"/>
</dbReference>
<sequence length="48" mass="5176">MTTPDHAENTGDNLRRAAELQDEAKSDAHVDVPSEDGAPETPLPDFNT</sequence>
<feature type="compositionally biased region" description="Basic and acidic residues" evidence="1">
    <location>
        <begin position="1"/>
        <end position="32"/>
    </location>
</feature>
<keyword evidence="3" id="KW-1185">Reference proteome</keyword>
<evidence type="ECO:0000256" key="1">
    <source>
        <dbReference type="SAM" id="MobiDB-lite"/>
    </source>
</evidence>
<dbReference type="AlphaFoldDB" id="A0A7I7JYE2"/>
<proteinExistence type="predicted"/>
<dbReference type="RefSeq" id="WP_163722038.1">
    <property type="nucleotide sequence ID" value="NZ_AP022563.1"/>
</dbReference>
<organism evidence="2 3">
    <name type="scientific">Mycolicibacterium duvalii</name>
    <dbReference type="NCBI Taxonomy" id="39688"/>
    <lineage>
        <taxon>Bacteria</taxon>
        <taxon>Bacillati</taxon>
        <taxon>Actinomycetota</taxon>
        <taxon>Actinomycetes</taxon>
        <taxon>Mycobacteriales</taxon>
        <taxon>Mycobacteriaceae</taxon>
        <taxon>Mycolicibacterium</taxon>
    </lineage>
</organism>
<dbReference type="KEGG" id="mdu:MDUV_09620"/>
<protein>
    <submittedName>
        <fullName evidence="2">Uncharacterized protein</fullName>
    </submittedName>
</protein>
<name>A0A7I7JYE2_9MYCO</name>